<protein>
    <submittedName>
        <fullName evidence="3">SLATT domain-containing protein</fullName>
    </submittedName>
</protein>
<evidence type="ECO:0000256" key="1">
    <source>
        <dbReference type="SAM" id="Phobius"/>
    </source>
</evidence>
<sequence length="199" mass="22501">MSAPTTHPHTVNDRSQLERIYLTYKARVAAECRMHRLAFWSQILIAWYSIAIIIVSLADISTFYGVNDGGVATTSLSVLVLTASVFVYSQRFELRAASFRECYLKLQELYDSTEHPEIILKKYHDILIPFENHSNFDYDSVLLSAKVRGTHLIDAHGPIKFEGWALALHMGRIVLNYAIFIALASIPIILFLVTIAPES</sequence>
<name>A0ABW8YR65_9SPHN</name>
<evidence type="ECO:0000259" key="2">
    <source>
        <dbReference type="Pfam" id="PF18160"/>
    </source>
</evidence>
<evidence type="ECO:0000313" key="4">
    <source>
        <dbReference type="Proteomes" id="UP001629244"/>
    </source>
</evidence>
<evidence type="ECO:0000313" key="3">
    <source>
        <dbReference type="EMBL" id="MFL9842425.1"/>
    </source>
</evidence>
<gene>
    <name evidence="3" type="ORF">ABS767_15755</name>
</gene>
<dbReference type="InterPro" id="IPR041115">
    <property type="entry name" value="SLATT_5"/>
</dbReference>
<dbReference type="EMBL" id="JBELQC010000003">
    <property type="protein sequence ID" value="MFL9842425.1"/>
    <property type="molecule type" value="Genomic_DNA"/>
</dbReference>
<feature type="transmembrane region" description="Helical" evidence="1">
    <location>
        <begin position="37"/>
        <end position="58"/>
    </location>
</feature>
<keyword evidence="1" id="KW-0812">Transmembrane</keyword>
<organism evidence="3 4">
    <name type="scientific">Sphingomonas plantiphila</name>
    <dbReference type="NCBI Taxonomy" id="3163295"/>
    <lineage>
        <taxon>Bacteria</taxon>
        <taxon>Pseudomonadati</taxon>
        <taxon>Pseudomonadota</taxon>
        <taxon>Alphaproteobacteria</taxon>
        <taxon>Sphingomonadales</taxon>
        <taxon>Sphingomonadaceae</taxon>
        <taxon>Sphingomonas</taxon>
    </lineage>
</organism>
<comment type="caution">
    <text evidence="3">The sequence shown here is derived from an EMBL/GenBank/DDBJ whole genome shotgun (WGS) entry which is preliminary data.</text>
</comment>
<reference evidence="3 4" key="1">
    <citation type="submission" date="2024-06" db="EMBL/GenBank/DDBJ databases">
        <authorList>
            <person name="Kaempfer P."/>
            <person name="Viver T."/>
        </authorList>
    </citation>
    <scope>NUCLEOTIDE SEQUENCE [LARGE SCALE GENOMIC DNA]</scope>
    <source>
        <strain evidence="3 4">ST-64</strain>
    </source>
</reference>
<proteinExistence type="predicted"/>
<feature type="domain" description="SMODS and SLOG-associating 2TM effector" evidence="2">
    <location>
        <begin position="17"/>
        <end position="192"/>
    </location>
</feature>
<accession>A0ABW8YR65</accession>
<feature type="transmembrane region" description="Helical" evidence="1">
    <location>
        <begin position="174"/>
        <end position="196"/>
    </location>
</feature>
<feature type="transmembrane region" description="Helical" evidence="1">
    <location>
        <begin position="70"/>
        <end position="88"/>
    </location>
</feature>
<keyword evidence="1" id="KW-1133">Transmembrane helix</keyword>
<dbReference type="Pfam" id="PF18160">
    <property type="entry name" value="SLATT_5"/>
    <property type="match status" value="1"/>
</dbReference>
<keyword evidence="4" id="KW-1185">Reference proteome</keyword>
<dbReference type="NCBIfam" id="NF033631">
    <property type="entry name" value="SLATT_5"/>
    <property type="match status" value="1"/>
</dbReference>
<dbReference type="Proteomes" id="UP001629244">
    <property type="component" value="Unassembled WGS sequence"/>
</dbReference>
<keyword evidence="1" id="KW-0472">Membrane</keyword>